<keyword evidence="9 11" id="KW-0829">Tyrosine-protein kinase</keyword>
<dbReference type="Pfam" id="PF07714">
    <property type="entry name" value="PK_Tyr_Ser-Thr"/>
    <property type="match status" value="1"/>
</dbReference>
<dbReference type="InterPro" id="IPR039512">
    <property type="entry name" value="RCHY1_zinc-ribbon"/>
</dbReference>
<evidence type="ECO:0000256" key="10">
    <source>
        <dbReference type="ARBA" id="ARBA00051245"/>
    </source>
</evidence>
<dbReference type="HOGENOM" id="CLU_328530_0_0_1"/>
<accession>K1QPA0</accession>
<keyword evidence="2 11" id="KW-0808">Transferase</keyword>
<gene>
    <name evidence="13" type="ORF">CGI_10020403</name>
</gene>
<dbReference type="InterPro" id="IPR013083">
    <property type="entry name" value="Znf_RING/FYVE/PHD"/>
</dbReference>
<dbReference type="SMART" id="SM00252">
    <property type="entry name" value="SH2"/>
    <property type="match status" value="2"/>
</dbReference>
<dbReference type="InterPro" id="IPR037275">
    <property type="entry name" value="Znf_CTCHY_sf"/>
</dbReference>
<proteinExistence type="inferred from homology"/>
<dbReference type="Pfam" id="PF00017">
    <property type="entry name" value="SH2"/>
    <property type="match status" value="2"/>
</dbReference>
<dbReference type="PROSITE" id="PS00109">
    <property type="entry name" value="PROTEIN_KINASE_TYR"/>
    <property type="match status" value="1"/>
</dbReference>
<dbReference type="InterPro" id="IPR050198">
    <property type="entry name" value="Non-receptor_tyrosine_kinases"/>
</dbReference>
<evidence type="ECO:0000256" key="8">
    <source>
        <dbReference type="ARBA" id="ARBA00023136"/>
    </source>
</evidence>
<dbReference type="InParanoid" id="K1QPA0"/>
<keyword evidence="4" id="KW-0863">Zinc-finger</keyword>
<dbReference type="SMART" id="SM00184">
    <property type="entry name" value="RING"/>
    <property type="match status" value="1"/>
</dbReference>
<evidence type="ECO:0000256" key="6">
    <source>
        <dbReference type="ARBA" id="ARBA00022833"/>
    </source>
</evidence>
<dbReference type="GO" id="GO:0008270">
    <property type="term" value="F:zinc ion binding"/>
    <property type="evidence" value="ECO:0007669"/>
    <property type="project" value="UniProtKB-KW"/>
</dbReference>
<reference evidence="13" key="1">
    <citation type="journal article" date="2012" name="Nature">
        <title>The oyster genome reveals stress adaptation and complexity of shell formation.</title>
        <authorList>
            <person name="Zhang G."/>
            <person name="Fang X."/>
            <person name="Guo X."/>
            <person name="Li L."/>
            <person name="Luo R."/>
            <person name="Xu F."/>
            <person name="Yang P."/>
            <person name="Zhang L."/>
            <person name="Wang X."/>
            <person name="Qi H."/>
            <person name="Xiong Z."/>
            <person name="Que H."/>
            <person name="Xie Y."/>
            <person name="Holland P.W."/>
            <person name="Paps J."/>
            <person name="Zhu Y."/>
            <person name="Wu F."/>
            <person name="Chen Y."/>
            <person name="Wang J."/>
            <person name="Peng C."/>
            <person name="Meng J."/>
            <person name="Yang L."/>
            <person name="Liu J."/>
            <person name="Wen B."/>
            <person name="Zhang N."/>
            <person name="Huang Z."/>
            <person name="Zhu Q."/>
            <person name="Feng Y."/>
            <person name="Mount A."/>
            <person name="Hedgecock D."/>
            <person name="Xu Z."/>
            <person name="Liu Y."/>
            <person name="Domazet-Loso T."/>
            <person name="Du Y."/>
            <person name="Sun X."/>
            <person name="Zhang S."/>
            <person name="Liu B."/>
            <person name="Cheng P."/>
            <person name="Jiang X."/>
            <person name="Li J."/>
            <person name="Fan D."/>
            <person name="Wang W."/>
            <person name="Fu W."/>
            <person name="Wang T."/>
            <person name="Wang B."/>
            <person name="Zhang J."/>
            <person name="Peng Z."/>
            <person name="Li Y."/>
            <person name="Li N."/>
            <person name="Wang J."/>
            <person name="Chen M."/>
            <person name="He Y."/>
            <person name="Tan F."/>
            <person name="Song X."/>
            <person name="Zheng Q."/>
            <person name="Huang R."/>
            <person name="Yang H."/>
            <person name="Du X."/>
            <person name="Chen L."/>
            <person name="Yang M."/>
            <person name="Gaffney P.M."/>
            <person name="Wang S."/>
            <person name="Luo L."/>
            <person name="She Z."/>
            <person name="Ming Y."/>
            <person name="Huang W."/>
            <person name="Zhang S."/>
            <person name="Huang B."/>
            <person name="Zhang Y."/>
            <person name="Qu T."/>
            <person name="Ni P."/>
            <person name="Miao G."/>
            <person name="Wang J."/>
            <person name="Wang Q."/>
            <person name="Steinberg C.E."/>
            <person name="Wang H."/>
            <person name="Li N."/>
            <person name="Qian L."/>
            <person name="Zhang G."/>
            <person name="Li Y."/>
            <person name="Yang H."/>
            <person name="Liu X."/>
            <person name="Wang J."/>
            <person name="Yin Y."/>
            <person name="Wang J."/>
        </authorList>
    </citation>
    <scope>NUCLEOTIDE SEQUENCE [LARGE SCALE GENOMIC DNA]</scope>
    <source>
        <strain evidence="13">05x7-T-G4-1.051#20</strain>
    </source>
</reference>
<dbReference type="SUPFAM" id="SSF161245">
    <property type="entry name" value="Zinc hairpin stack"/>
    <property type="match status" value="1"/>
</dbReference>
<dbReference type="PROSITE" id="PS00107">
    <property type="entry name" value="PROTEIN_KINASE_ATP"/>
    <property type="match status" value="1"/>
</dbReference>
<dbReference type="SUPFAM" id="SSF56112">
    <property type="entry name" value="Protein kinase-like (PK-like)"/>
    <property type="match status" value="1"/>
</dbReference>
<dbReference type="PROSITE" id="PS51270">
    <property type="entry name" value="ZF_CTCHY"/>
    <property type="match status" value="1"/>
</dbReference>
<dbReference type="SUPFAM" id="SSF57850">
    <property type="entry name" value="RING/U-box"/>
    <property type="match status" value="1"/>
</dbReference>
<dbReference type="Gene3D" id="3.30.505.10">
    <property type="entry name" value="SH2 domain"/>
    <property type="match status" value="2"/>
</dbReference>
<dbReference type="InterPro" id="IPR036860">
    <property type="entry name" value="SH2_dom_sf"/>
</dbReference>
<keyword evidence="3 11" id="KW-0547">Nucleotide-binding</keyword>
<dbReference type="InterPro" id="IPR001245">
    <property type="entry name" value="Ser-Thr/Tyr_kinase_cat_dom"/>
</dbReference>
<evidence type="ECO:0000256" key="5">
    <source>
        <dbReference type="ARBA" id="ARBA00022777"/>
    </source>
</evidence>
<dbReference type="InterPro" id="IPR000719">
    <property type="entry name" value="Prot_kinase_dom"/>
</dbReference>
<dbReference type="InterPro" id="IPR000980">
    <property type="entry name" value="SH2"/>
</dbReference>
<feature type="region of interest" description="Disordered" evidence="12">
    <location>
        <begin position="283"/>
        <end position="354"/>
    </location>
</feature>
<dbReference type="Gene3D" id="3.30.40.10">
    <property type="entry name" value="Zinc/RING finger domain, C3HC4 (zinc finger)"/>
    <property type="match status" value="1"/>
</dbReference>
<sequence length="875" mass="99021">MAARFNKPSASPFFYGRITREEAEYFLRERGSEEGLFLLRESISPLGNYAISICHNNNVHHYSIEKRLDGQFMIAEGKPFPGPLELIEHHKTTIDGFVTKPTKACNRAKFQPAIAFRGMTYTDLENELLKKAEKMKNVRMETALGAQRDHLMVMVAKDLHTQMPWFHGSISRDEADRRLAADGHDDGKFLVRLREDKKTYALSLSHKGETRHYMIEKKDKFHILGGPKFDCIMMMIDHYHNKADGLLCKLAVPCPAPNYDKGKWRKYMDYNCSNLAYGSTDQFSRSSDIQDGPGVPSFPAPQPPVGSSPPVPPSRPTGRRSSNRVRAPLPPLPRGIKDETWEEQDFPPERHRSMHGIDANNLMKIYDTVPRNDEMFSLERRQIKLDQENLGSGQFGSVAKGECTLRNGSVIPVAVKTLKNEDIGAKEEMLKEARFMMNLNHKHIIRMIGICDADCVMLVLELAPKGPLNSFLKNNKDMKQSNIVEIMWQVASGMAYLQQKKYVHRDLAARNVLLVDEHTAKISDFGMSKAMSREQNYYEAQNAGKWPLKWYAPECVYYWKFDSKSDVWSYGVTLWEATSYGDKPYRAPCCNKTYTCRVCHDDKENHELIRKKVMQVQGSCEECGTKFGNYFCEICRLYDDEDKQQFHCDGCGLCRVGGRENFYHCDVCDVCLSISMKDNHKCIEKSSHSNCPVCLEDLHTSRIAAHIPPCGHLIHYKCFKDMLKTGNYACPICGQSMLDMKEVWQNVDEEVSQCPMPEEYQNYYVQILCKDCHEESRVLFHVLGLKCQQCGSYNTCRTQEPEGAEGSECTPPGVNASTTQGTTETSINDQAESNPSASSNNAARGSNLTELVSDLEISGAHAGNFTGSSASNTSK</sequence>
<dbReference type="AlphaFoldDB" id="K1QPA0"/>
<dbReference type="InterPro" id="IPR017921">
    <property type="entry name" value="Znf_CTCHY"/>
</dbReference>
<dbReference type="EMBL" id="JH817704">
    <property type="protein sequence ID" value="EKC38732.1"/>
    <property type="molecule type" value="Genomic_DNA"/>
</dbReference>
<dbReference type="Gene3D" id="2.20.28.10">
    <property type="match status" value="1"/>
</dbReference>
<comment type="similarity">
    <text evidence="11">Belongs to the protein kinase superfamily. Tyr protein kinase family.</text>
</comment>
<dbReference type="InterPro" id="IPR008266">
    <property type="entry name" value="Tyr_kinase_AS"/>
</dbReference>
<feature type="region of interest" description="Disordered" evidence="12">
    <location>
        <begin position="801"/>
        <end position="847"/>
    </location>
</feature>
<comment type="subcellular location">
    <subcellularLocation>
        <location evidence="1">Endomembrane system</location>
    </subcellularLocation>
</comment>
<dbReference type="PROSITE" id="PS50011">
    <property type="entry name" value="PROTEIN_KINASE_DOM"/>
    <property type="match status" value="1"/>
</dbReference>
<evidence type="ECO:0000256" key="2">
    <source>
        <dbReference type="ARBA" id="ARBA00022679"/>
    </source>
</evidence>
<dbReference type="CDD" id="cd16464">
    <property type="entry name" value="RING-H2_Pirh2-like"/>
    <property type="match status" value="1"/>
</dbReference>
<dbReference type="InterPro" id="IPR001841">
    <property type="entry name" value="Znf_RING"/>
</dbReference>
<dbReference type="PROSITE" id="PS50089">
    <property type="entry name" value="ZF_RING_2"/>
    <property type="match status" value="1"/>
</dbReference>
<organism evidence="13">
    <name type="scientific">Magallana gigas</name>
    <name type="common">Pacific oyster</name>
    <name type="synonym">Crassostrea gigas</name>
    <dbReference type="NCBI Taxonomy" id="29159"/>
    <lineage>
        <taxon>Eukaryota</taxon>
        <taxon>Metazoa</taxon>
        <taxon>Spiralia</taxon>
        <taxon>Lophotrochozoa</taxon>
        <taxon>Mollusca</taxon>
        <taxon>Bivalvia</taxon>
        <taxon>Autobranchia</taxon>
        <taxon>Pteriomorphia</taxon>
        <taxon>Ostreida</taxon>
        <taxon>Ostreoidea</taxon>
        <taxon>Ostreidae</taxon>
        <taxon>Magallana</taxon>
    </lineage>
</organism>
<name>K1QPA0_MAGGI</name>
<dbReference type="GO" id="GO:0005524">
    <property type="term" value="F:ATP binding"/>
    <property type="evidence" value="ECO:0007669"/>
    <property type="project" value="UniProtKB-UniRule"/>
</dbReference>
<evidence type="ECO:0000313" key="13">
    <source>
        <dbReference type="EMBL" id="EKC38732.1"/>
    </source>
</evidence>
<dbReference type="GO" id="GO:0012505">
    <property type="term" value="C:endomembrane system"/>
    <property type="evidence" value="ECO:0007669"/>
    <property type="project" value="UniProtKB-SubCell"/>
</dbReference>
<dbReference type="FunFam" id="1.10.510.10:FF:001512">
    <property type="entry name" value="Receptor tyrosine-protein kinase erbB-2"/>
    <property type="match status" value="1"/>
</dbReference>
<dbReference type="SMART" id="SM00220">
    <property type="entry name" value="S_TKc"/>
    <property type="match status" value="1"/>
</dbReference>
<dbReference type="GO" id="GO:0030182">
    <property type="term" value="P:neuron differentiation"/>
    <property type="evidence" value="ECO:0007669"/>
    <property type="project" value="UniProtKB-ARBA"/>
</dbReference>
<feature type="compositionally biased region" description="Low complexity" evidence="12">
    <location>
        <begin position="831"/>
        <end position="847"/>
    </location>
</feature>
<dbReference type="EC" id="2.7.10.2" evidence="11"/>
<keyword evidence="7 11" id="KW-0067">ATP-binding</keyword>
<evidence type="ECO:0000256" key="1">
    <source>
        <dbReference type="ARBA" id="ARBA00004308"/>
    </source>
</evidence>
<dbReference type="Gene3D" id="3.30.200.20">
    <property type="entry name" value="Phosphorylase Kinase, domain 1"/>
    <property type="match status" value="1"/>
</dbReference>
<dbReference type="GO" id="GO:0050793">
    <property type="term" value="P:regulation of developmental process"/>
    <property type="evidence" value="ECO:0007669"/>
    <property type="project" value="UniProtKB-ARBA"/>
</dbReference>
<evidence type="ECO:0000256" key="3">
    <source>
        <dbReference type="ARBA" id="ARBA00022741"/>
    </source>
</evidence>
<dbReference type="Pfam" id="PF14599">
    <property type="entry name" value="zinc_ribbon_6"/>
    <property type="match status" value="1"/>
</dbReference>
<evidence type="ECO:0000256" key="7">
    <source>
        <dbReference type="ARBA" id="ARBA00022840"/>
    </source>
</evidence>
<dbReference type="InterPro" id="IPR017441">
    <property type="entry name" value="Protein_kinase_ATP_BS"/>
</dbReference>
<dbReference type="PRINTS" id="PR00109">
    <property type="entry name" value="TYRKINASE"/>
</dbReference>
<keyword evidence="4" id="KW-0479">Metal-binding</keyword>
<dbReference type="Pfam" id="PF13639">
    <property type="entry name" value="zf-RING_2"/>
    <property type="match status" value="1"/>
</dbReference>
<dbReference type="Gene3D" id="1.10.510.10">
    <property type="entry name" value="Transferase(Phosphotransferase) domain 1"/>
    <property type="match status" value="1"/>
</dbReference>
<evidence type="ECO:0000256" key="11">
    <source>
        <dbReference type="RuleBase" id="RU362096"/>
    </source>
</evidence>
<dbReference type="SUPFAM" id="SSF55550">
    <property type="entry name" value="SH2 domain"/>
    <property type="match status" value="2"/>
</dbReference>
<dbReference type="GO" id="GO:0048468">
    <property type="term" value="P:cell development"/>
    <property type="evidence" value="ECO:0007669"/>
    <property type="project" value="UniProtKB-ARBA"/>
</dbReference>
<keyword evidence="6" id="KW-0862">Zinc</keyword>
<dbReference type="PRINTS" id="PR00401">
    <property type="entry name" value="SH2DOMAIN"/>
</dbReference>
<evidence type="ECO:0000256" key="9">
    <source>
        <dbReference type="ARBA" id="ARBA00023137"/>
    </source>
</evidence>
<dbReference type="InterPro" id="IPR020635">
    <property type="entry name" value="Tyr_kinase_cat_dom"/>
</dbReference>
<dbReference type="InterPro" id="IPR008913">
    <property type="entry name" value="Znf_CHY"/>
</dbReference>
<feature type="compositionally biased region" description="Pro residues" evidence="12">
    <location>
        <begin position="296"/>
        <end position="315"/>
    </location>
</feature>
<dbReference type="PROSITE" id="PS50001">
    <property type="entry name" value="SH2"/>
    <property type="match status" value="2"/>
</dbReference>
<dbReference type="GO" id="GO:0004715">
    <property type="term" value="F:non-membrane spanning protein tyrosine kinase activity"/>
    <property type="evidence" value="ECO:0007669"/>
    <property type="project" value="UniProtKB-EC"/>
</dbReference>
<feature type="compositionally biased region" description="Polar residues" evidence="12">
    <location>
        <begin position="815"/>
        <end position="830"/>
    </location>
</feature>
<keyword evidence="8" id="KW-0472">Membrane</keyword>
<dbReference type="PANTHER" id="PTHR24418">
    <property type="entry name" value="TYROSINE-PROTEIN KINASE"/>
    <property type="match status" value="1"/>
</dbReference>
<comment type="catalytic activity">
    <reaction evidence="10 11">
        <text>L-tyrosyl-[protein] + ATP = O-phospho-L-tyrosyl-[protein] + ADP + H(+)</text>
        <dbReference type="Rhea" id="RHEA:10596"/>
        <dbReference type="Rhea" id="RHEA-COMP:10136"/>
        <dbReference type="Rhea" id="RHEA-COMP:20101"/>
        <dbReference type="ChEBI" id="CHEBI:15378"/>
        <dbReference type="ChEBI" id="CHEBI:30616"/>
        <dbReference type="ChEBI" id="CHEBI:46858"/>
        <dbReference type="ChEBI" id="CHEBI:61978"/>
        <dbReference type="ChEBI" id="CHEBI:456216"/>
        <dbReference type="EC" id="2.7.10.2"/>
    </reaction>
</comment>
<keyword evidence="5 11" id="KW-0418">Kinase</keyword>
<protein>
    <recommendedName>
        <fullName evidence="11">Tyrosine-protein kinase</fullName>
        <ecNumber evidence="11">2.7.10.2</ecNumber>
    </recommendedName>
</protein>
<dbReference type="SMART" id="SM00219">
    <property type="entry name" value="TyrKc"/>
    <property type="match status" value="1"/>
</dbReference>
<dbReference type="PROSITE" id="PS51266">
    <property type="entry name" value="ZF_CHY"/>
    <property type="match status" value="1"/>
</dbReference>
<evidence type="ECO:0000256" key="4">
    <source>
        <dbReference type="ARBA" id="ARBA00022771"/>
    </source>
</evidence>
<evidence type="ECO:0000256" key="12">
    <source>
        <dbReference type="SAM" id="MobiDB-lite"/>
    </source>
</evidence>
<dbReference type="InterPro" id="IPR011009">
    <property type="entry name" value="Kinase-like_dom_sf"/>
</dbReference>